<dbReference type="EMBL" id="JAMPKM010000005">
    <property type="protein sequence ID" value="MEP0817616.1"/>
    <property type="molecule type" value="Genomic_DNA"/>
</dbReference>
<dbReference type="Gene3D" id="1.25.10.10">
    <property type="entry name" value="Leucine-rich Repeat Variant"/>
    <property type="match status" value="1"/>
</dbReference>
<dbReference type="Pfam" id="PF13646">
    <property type="entry name" value="HEAT_2"/>
    <property type="match status" value="1"/>
</dbReference>
<reference evidence="3 4" key="1">
    <citation type="submission" date="2022-04" db="EMBL/GenBank/DDBJ databases">
        <title>Positive selection, recombination, and allopatry shape intraspecific diversity of widespread and dominant cyanobacteria.</title>
        <authorList>
            <person name="Wei J."/>
            <person name="Shu W."/>
            <person name="Hu C."/>
        </authorList>
    </citation>
    <scope>NUCLEOTIDE SEQUENCE [LARGE SCALE GENOMIC DNA]</scope>
    <source>
        <strain evidence="3 4">GB2-A4</strain>
    </source>
</reference>
<dbReference type="InterPro" id="IPR016024">
    <property type="entry name" value="ARM-type_fold"/>
</dbReference>
<gene>
    <name evidence="3" type="ORF">NC998_10955</name>
</gene>
<evidence type="ECO:0000256" key="1">
    <source>
        <dbReference type="ARBA" id="ARBA00022549"/>
    </source>
</evidence>
<keyword evidence="1" id="KW-0042">Antenna complex</keyword>
<dbReference type="InterPro" id="IPR011989">
    <property type="entry name" value="ARM-like"/>
</dbReference>
<evidence type="ECO:0000313" key="3">
    <source>
        <dbReference type="EMBL" id="MEP0817616.1"/>
    </source>
</evidence>
<keyword evidence="4" id="KW-1185">Reference proteome</keyword>
<accession>A0ABV0J766</accession>
<dbReference type="RefSeq" id="WP_190435873.1">
    <property type="nucleotide sequence ID" value="NZ_JAMPKM010000005.1"/>
</dbReference>
<evidence type="ECO:0000313" key="4">
    <source>
        <dbReference type="Proteomes" id="UP001464891"/>
    </source>
</evidence>
<comment type="caution">
    <text evidence="3">The sequence shown here is derived from an EMBL/GenBank/DDBJ whole genome shotgun (WGS) entry which is preliminary data.</text>
</comment>
<sequence>MPTLVHITDEKNSARIKESGIALGKYRSVIYFMPVVQDHFISHQWLRELRRRGARVLVGVYFRLPSDELVWAGKYSSKHQRLPLGQAIRDFSALADPLGYEMFIERKIDAAEITKIRHLPQKIGWRYQPHAHRKPPCGCPACLDYGSYGSRKIREKYDSPSIPVPYETLKARIAESSQIDVLLDCLWALCNKRRTADPSFLEHLLTIEDAELQEVLARTLAHFRHEKTKRMLLELCKHESAEVKTAATESLVQLYRQDAIAVLGPLVDDPAISIALADSSLEFL</sequence>
<dbReference type="SUPFAM" id="SSF48371">
    <property type="entry name" value="ARM repeat"/>
    <property type="match status" value="1"/>
</dbReference>
<keyword evidence="2" id="KW-0605">Phycobilisome</keyword>
<organism evidence="3 4">
    <name type="scientific">Trichocoleus desertorum GB2-A4</name>
    <dbReference type="NCBI Taxonomy" id="2933944"/>
    <lineage>
        <taxon>Bacteria</taxon>
        <taxon>Bacillati</taxon>
        <taxon>Cyanobacteriota</taxon>
        <taxon>Cyanophyceae</taxon>
        <taxon>Leptolyngbyales</taxon>
        <taxon>Trichocoleusaceae</taxon>
        <taxon>Trichocoleus</taxon>
    </lineage>
</organism>
<protein>
    <submittedName>
        <fullName evidence="3">HEAT repeat domain-containing protein</fullName>
    </submittedName>
</protein>
<proteinExistence type="predicted"/>
<name>A0ABV0J766_9CYAN</name>
<dbReference type="Proteomes" id="UP001464891">
    <property type="component" value="Unassembled WGS sequence"/>
</dbReference>
<evidence type="ECO:0000256" key="2">
    <source>
        <dbReference type="ARBA" id="ARBA00022738"/>
    </source>
</evidence>